<keyword evidence="10" id="KW-1185">Reference proteome</keyword>
<accession>A0A8K0Y099</accession>
<feature type="transmembrane region" description="Helical" evidence="7">
    <location>
        <begin position="528"/>
        <end position="548"/>
    </location>
</feature>
<dbReference type="EMBL" id="JAESVN010000004">
    <property type="protein sequence ID" value="MBL4917626.1"/>
    <property type="molecule type" value="Genomic_DNA"/>
</dbReference>
<evidence type="ECO:0000256" key="6">
    <source>
        <dbReference type="ARBA" id="ARBA00023136"/>
    </source>
</evidence>
<feature type="transmembrane region" description="Helical" evidence="7">
    <location>
        <begin position="491"/>
        <end position="516"/>
    </location>
</feature>
<dbReference type="AlphaFoldDB" id="A0A8K0Y099"/>
<evidence type="ECO:0000313" key="10">
    <source>
        <dbReference type="Proteomes" id="UP000648908"/>
    </source>
</evidence>
<dbReference type="Gene3D" id="3.90.550.10">
    <property type="entry name" value="Spore Coat Polysaccharide Biosynthesis Protein SpsA, Chain A"/>
    <property type="match status" value="1"/>
</dbReference>
<dbReference type="Pfam" id="PF13641">
    <property type="entry name" value="Glyco_tranf_2_3"/>
    <property type="match status" value="1"/>
</dbReference>
<protein>
    <submittedName>
        <fullName evidence="9">Glycosyltransferase</fullName>
    </submittedName>
</protein>
<dbReference type="SUPFAM" id="SSF53448">
    <property type="entry name" value="Nucleotide-diphospho-sugar transferases"/>
    <property type="match status" value="1"/>
</dbReference>
<keyword evidence="6 7" id="KW-0472">Membrane</keyword>
<evidence type="ECO:0000259" key="8">
    <source>
        <dbReference type="Pfam" id="PF05157"/>
    </source>
</evidence>
<gene>
    <name evidence="9" type="ORF">JL811_10375</name>
</gene>
<dbReference type="SUPFAM" id="SSF160246">
    <property type="entry name" value="EspE N-terminal domain-like"/>
    <property type="match status" value="1"/>
</dbReference>
<evidence type="ECO:0000256" key="1">
    <source>
        <dbReference type="ARBA" id="ARBA00004141"/>
    </source>
</evidence>
<evidence type="ECO:0000256" key="5">
    <source>
        <dbReference type="ARBA" id="ARBA00022989"/>
    </source>
</evidence>
<evidence type="ECO:0000256" key="7">
    <source>
        <dbReference type="SAM" id="Phobius"/>
    </source>
</evidence>
<proteinExistence type="predicted"/>
<reference evidence="9" key="1">
    <citation type="submission" date="2021-01" db="EMBL/GenBank/DDBJ databases">
        <title>Tabrizicola alba sp. nov. a motile alkaliphilic bacterium isolated from a soda lake.</title>
        <authorList>
            <person name="Szuroczki S."/>
            <person name="Abbaszade G."/>
            <person name="Schumann P."/>
            <person name="Toth E."/>
        </authorList>
    </citation>
    <scope>NUCLEOTIDE SEQUENCE</scope>
    <source>
        <strain evidence="9">DMG-N-6</strain>
    </source>
</reference>
<evidence type="ECO:0000313" key="9">
    <source>
        <dbReference type="EMBL" id="MBL4917626.1"/>
    </source>
</evidence>
<comment type="caution">
    <text evidence="9">The sequence shown here is derived from an EMBL/GenBank/DDBJ whole genome shotgun (WGS) entry which is preliminary data.</text>
</comment>
<dbReference type="InterPro" id="IPR007831">
    <property type="entry name" value="T2SS_GspE_N"/>
</dbReference>
<evidence type="ECO:0000256" key="3">
    <source>
        <dbReference type="ARBA" id="ARBA00022679"/>
    </source>
</evidence>
<dbReference type="PANTHER" id="PTHR43867:SF2">
    <property type="entry name" value="CELLULOSE SYNTHASE CATALYTIC SUBUNIT A [UDP-FORMING]"/>
    <property type="match status" value="1"/>
</dbReference>
<comment type="subcellular location">
    <subcellularLocation>
        <location evidence="1">Membrane</location>
        <topology evidence="1">Multi-pass membrane protein</topology>
    </subcellularLocation>
</comment>
<feature type="domain" description="Type II secretion system protein GspE N-terminal" evidence="8">
    <location>
        <begin position="62"/>
        <end position="140"/>
    </location>
</feature>
<dbReference type="Proteomes" id="UP000648908">
    <property type="component" value="Unassembled WGS sequence"/>
</dbReference>
<dbReference type="InterPro" id="IPR029044">
    <property type="entry name" value="Nucleotide-diphossugar_trans"/>
</dbReference>
<dbReference type="Pfam" id="PF05157">
    <property type="entry name" value="MshEN"/>
    <property type="match status" value="1"/>
</dbReference>
<feature type="transmembrane region" description="Helical" evidence="7">
    <location>
        <begin position="169"/>
        <end position="187"/>
    </location>
</feature>
<dbReference type="InterPro" id="IPR037257">
    <property type="entry name" value="T2SS_E_N_sf"/>
</dbReference>
<feature type="transmembrane region" description="Helical" evidence="7">
    <location>
        <begin position="560"/>
        <end position="581"/>
    </location>
</feature>
<evidence type="ECO:0000256" key="4">
    <source>
        <dbReference type="ARBA" id="ARBA00022692"/>
    </source>
</evidence>
<keyword evidence="2" id="KW-0328">Glycosyltransferase</keyword>
<dbReference type="GO" id="GO:0016757">
    <property type="term" value="F:glycosyltransferase activity"/>
    <property type="evidence" value="ECO:0007669"/>
    <property type="project" value="UniProtKB-KW"/>
</dbReference>
<keyword evidence="3" id="KW-0808">Transferase</keyword>
<organism evidence="9 10">
    <name type="scientific">Szabonella alba</name>
    <dbReference type="NCBI Taxonomy" id="2804194"/>
    <lineage>
        <taxon>Bacteria</taxon>
        <taxon>Pseudomonadati</taxon>
        <taxon>Pseudomonadota</taxon>
        <taxon>Alphaproteobacteria</taxon>
        <taxon>Rhodobacterales</taxon>
        <taxon>Paracoccaceae</taxon>
        <taxon>Szabonella</taxon>
    </lineage>
</organism>
<evidence type="ECO:0000256" key="2">
    <source>
        <dbReference type="ARBA" id="ARBA00022676"/>
    </source>
</evidence>
<keyword evidence="5 7" id="KW-1133">Transmembrane helix</keyword>
<sequence>MPVPPAHGFGVSLLKQGLVSAQTLVLALTLQRRHGGRLADILLAQGLIAPDLLHMAMSRYWSLPLIDADRHPPDPGLVERLGPVDCLREGLLPIRSNGQVTLVATARPEDFARHHPWLTARLGPVMAALMPADQIETALRVGFGARLARRAEERVPAAESCRNWRSGPMALRAGLVLAVLAMAVWLAPLSLGLALVIWASVTLLLTTLLRLAALIAALRPAPSAPPPVPILRLPMVSVMVALHREDDIAPRLIRRLERIDYPRDLLDVLLVVEEKDSATRAALAGSGLPQWMRVVVVPDGVLKTKPRALNYALDLCRGSIIGVYDAEDAPEPAQIHKVVTRFHQRGPEVACLQGVLDFYNSRTNWLSRCFTLEYATWFRIILPGLARLGLVIPLGGTTLFFRRAALEGLGGWDAHNVTEDADLGVRLARHGYRTELLDTVTGEEANCRTLPWIRQRSRWLKGYMVTWMVHMRDPALLWRQLGAWRFAGFQILFLCTLSQFLLAPLLWSFWIIAFGMDHPLANIMPGGSMGWLLLFFLATEVIGMLVNLEGLRRIGYRISPFWVPSLHFYFPLAALASYKALWELVLRPFYWDKTSHGHFDPK</sequence>
<dbReference type="InterPro" id="IPR050321">
    <property type="entry name" value="Glycosyltr_2/OpgH_subfam"/>
</dbReference>
<keyword evidence="4 7" id="KW-0812">Transmembrane</keyword>
<name>A0A8K0Y099_9RHOB</name>
<dbReference type="PANTHER" id="PTHR43867">
    <property type="entry name" value="CELLULOSE SYNTHASE CATALYTIC SUBUNIT A [UDP-FORMING]"/>
    <property type="match status" value="1"/>
</dbReference>
<dbReference type="GO" id="GO:0016020">
    <property type="term" value="C:membrane"/>
    <property type="evidence" value="ECO:0007669"/>
    <property type="project" value="UniProtKB-SubCell"/>
</dbReference>